<dbReference type="RefSeq" id="WP_303491220.1">
    <property type="nucleotide sequence ID" value="NZ_JAUOPB010000002.1"/>
</dbReference>
<dbReference type="PROSITE" id="PS51257">
    <property type="entry name" value="PROKAR_LIPOPROTEIN"/>
    <property type="match status" value="1"/>
</dbReference>
<dbReference type="Gene3D" id="1.25.40.10">
    <property type="entry name" value="Tetratricopeptide repeat domain"/>
    <property type="match status" value="1"/>
</dbReference>
<sequence length="249" mass="27599">MAMKYVNKLVFAALVTSAVLTLSACNTTGVKTTGADVEKAAELMATLRFVPVLEVDKEGITQPYEALPNPYIKRGRIDKESVSQFITARRAFNKGDFNSATKTLNALTQSDSSLSGPWVLLGDIAMESKDSKLAITHYQKALEINRSNMNAWLRLAHALRVQGEFLKAQNVYAHALAEWKDCPEAHLNLAVLYDVYLNLPLRAQKHMEAYMFLTGGEDKKVANWLMEIQKRTGVAQALPADKTLLKPVS</sequence>
<keyword evidence="2" id="KW-0732">Signal</keyword>
<reference evidence="3" key="1">
    <citation type="submission" date="2023-07" db="EMBL/GenBank/DDBJ databases">
        <title>Genome content predicts the carbon catabolic preferences of heterotrophic bacteria.</title>
        <authorList>
            <person name="Gralka M."/>
        </authorList>
    </citation>
    <scope>NUCLEOTIDE SEQUENCE</scope>
    <source>
        <strain evidence="3">I3M17_2</strain>
    </source>
</reference>
<dbReference type="EMBL" id="JAUOPB010000002">
    <property type="protein sequence ID" value="MDO6421667.1"/>
    <property type="molecule type" value="Genomic_DNA"/>
</dbReference>
<evidence type="ECO:0000313" key="3">
    <source>
        <dbReference type="EMBL" id="MDO6421667.1"/>
    </source>
</evidence>
<organism evidence="3 4">
    <name type="scientific">Saccharophagus degradans</name>
    <dbReference type="NCBI Taxonomy" id="86304"/>
    <lineage>
        <taxon>Bacteria</taxon>
        <taxon>Pseudomonadati</taxon>
        <taxon>Pseudomonadota</taxon>
        <taxon>Gammaproteobacteria</taxon>
        <taxon>Cellvibrionales</taxon>
        <taxon>Cellvibrionaceae</taxon>
        <taxon>Saccharophagus</taxon>
    </lineage>
</organism>
<evidence type="ECO:0000256" key="2">
    <source>
        <dbReference type="SAM" id="SignalP"/>
    </source>
</evidence>
<proteinExistence type="predicted"/>
<evidence type="ECO:0000256" key="1">
    <source>
        <dbReference type="PROSITE-ProRule" id="PRU00339"/>
    </source>
</evidence>
<gene>
    <name evidence="3" type="ORF">Q4521_04195</name>
</gene>
<dbReference type="InterPro" id="IPR019734">
    <property type="entry name" value="TPR_rpt"/>
</dbReference>
<dbReference type="Pfam" id="PF13181">
    <property type="entry name" value="TPR_8"/>
    <property type="match status" value="1"/>
</dbReference>
<dbReference type="SUPFAM" id="SSF48452">
    <property type="entry name" value="TPR-like"/>
    <property type="match status" value="1"/>
</dbReference>
<dbReference type="SMART" id="SM00028">
    <property type="entry name" value="TPR"/>
    <property type="match status" value="2"/>
</dbReference>
<dbReference type="InterPro" id="IPR011990">
    <property type="entry name" value="TPR-like_helical_dom_sf"/>
</dbReference>
<feature type="signal peptide" evidence="2">
    <location>
        <begin position="1"/>
        <end position="24"/>
    </location>
</feature>
<dbReference type="Proteomes" id="UP001169760">
    <property type="component" value="Unassembled WGS sequence"/>
</dbReference>
<keyword evidence="1" id="KW-0802">TPR repeat</keyword>
<evidence type="ECO:0000313" key="4">
    <source>
        <dbReference type="Proteomes" id="UP001169760"/>
    </source>
</evidence>
<dbReference type="PROSITE" id="PS50005">
    <property type="entry name" value="TPR"/>
    <property type="match status" value="1"/>
</dbReference>
<feature type="repeat" description="TPR" evidence="1">
    <location>
        <begin position="115"/>
        <end position="148"/>
    </location>
</feature>
<accession>A0AAW7X2C8</accession>
<name>A0AAW7X2C8_9GAMM</name>
<dbReference type="Pfam" id="PF13428">
    <property type="entry name" value="TPR_14"/>
    <property type="match status" value="1"/>
</dbReference>
<protein>
    <submittedName>
        <fullName evidence="3">Tetratricopeptide repeat protein</fullName>
    </submittedName>
</protein>
<comment type="caution">
    <text evidence="3">The sequence shown here is derived from an EMBL/GenBank/DDBJ whole genome shotgun (WGS) entry which is preliminary data.</text>
</comment>
<dbReference type="AlphaFoldDB" id="A0AAW7X2C8"/>
<feature type="chain" id="PRO_5044003952" evidence="2">
    <location>
        <begin position="25"/>
        <end position="249"/>
    </location>
</feature>